<dbReference type="OrthoDB" id="9767539at2"/>
<feature type="chain" id="PRO_5011533198" description="Alginate export" evidence="1">
    <location>
        <begin position="24"/>
        <end position="418"/>
    </location>
</feature>
<proteinExistence type="predicted"/>
<keyword evidence="1" id="KW-0732">Signal</keyword>
<evidence type="ECO:0008006" key="4">
    <source>
        <dbReference type="Google" id="ProtNLM"/>
    </source>
</evidence>
<evidence type="ECO:0000313" key="2">
    <source>
        <dbReference type="EMBL" id="SFP41258.1"/>
    </source>
</evidence>
<sequence>MKKIKMSLVAAIAAAAATTGANAGALDSILSNPKLDLELRPRYEYVDASTANDAKAFTIRTALGAQFGLFGVNGLNAQIQGMSVDNFGLVTDYDPENTAYPKVLDGTQARVTQANISYAKNGFVGILGRKMVVLDNARFIGNVGWRQMPQTYDLAAGIYNYDKLSVLAAYVTQVNRIFNTDGDSLTSNKLSTGTVLLHATYKAMPALTLTAYDYMIQNFADHIGIRATGKINAGSVKLAYEAEYAKQNDPTLDDSNEPLVPGTLTMYTKQDADYYKLGLSATMSGFTVGAAYEVLGEASGDGQREFYTPLATLHAMNGWADVFATGTKDNLSGLTDASVKLAYNAGKFGKLVTVYHKFESDAGSTDYGTEIDAAYNFKINKNLGLLLKGAWFDADANGGYTDTTKYWVQLDYKFSAKL</sequence>
<reference evidence="2 3" key="1">
    <citation type="submission" date="2016-10" db="EMBL/GenBank/DDBJ databases">
        <authorList>
            <person name="de Groot N.N."/>
        </authorList>
    </citation>
    <scope>NUCLEOTIDE SEQUENCE [LARGE SCALE GENOMIC DNA]</scope>
    <source>
        <strain evidence="2 3">EP1-55-1</strain>
    </source>
</reference>
<dbReference type="EMBL" id="FOXB01000018">
    <property type="protein sequence ID" value="SFP41258.1"/>
    <property type="molecule type" value="Genomic_DNA"/>
</dbReference>
<keyword evidence="3" id="KW-1185">Reference proteome</keyword>
<dbReference type="Gene3D" id="2.40.160.10">
    <property type="entry name" value="Porin"/>
    <property type="match status" value="1"/>
</dbReference>
<protein>
    <recommendedName>
        <fullName evidence="4">Alginate export</fullName>
    </recommendedName>
</protein>
<dbReference type="RefSeq" id="WP_092912485.1">
    <property type="nucleotide sequence ID" value="NZ_FOXB01000018.1"/>
</dbReference>
<evidence type="ECO:0000313" key="3">
    <source>
        <dbReference type="Proteomes" id="UP000199227"/>
    </source>
</evidence>
<accession>A0A1I5Q4I7</accession>
<organism evidence="2 3">
    <name type="scientific">Hydrogenimonas thermophila</name>
    <dbReference type="NCBI Taxonomy" id="223786"/>
    <lineage>
        <taxon>Bacteria</taxon>
        <taxon>Pseudomonadati</taxon>
        <taxon>Campylobacterota</taxon>
        <taxon>Epsilonproteobacteria</taxon>
        <taxon>Campylobacterales</taxon>
        <taxon>Hydrogenimonadaceae</taxon>
        <taxon>Hydrogenimonas</taxon>
    </lineage>
</organism>
<dbReference type="InterPro" id="IPR023614">
    <property type="entry name" value="Porin_dom_sf"/>
</dbReference>
<name>A0A1I5Q4I7_9BACT</name>
<dbReference type="AlphaFoldDB" id="A0A1I5Q4I7"/>
<evidence type="ECO:0000256" key="1">
    <source>
        <dbReference type="SAM" id="SignalP"/>
    </source>
</evidence>
<dbReference type="Proteomes" id="UP000199227">
    <property type="component" value="Unassembled WGS sequence"/>
</dbReference>
<feature type="signal peptide" evidence="1">
    <location>
        <begin position="1"/>
        <end position="23"/>
    </location>
</feature>
<dbReference type="STRING" id="223786.SAMN05216234_11836"/>
<gene>
    <name evidence="2" type="ORF">SAMN05216234_11836</name>
</gene>